<keyword evidence="8" id="KW-0732">Signal</keyword>
<feature type="active site" description="Nucleophile" evidence="7">
    <location>
        <position position="301"/>
    </location>
</feature>
<name>A0ABT5JS84_9SPHN</name>
<dbReference type="CDD" id="cd16913">
    <property type="entry name" value="YkuD_like"/>
    <property type="match status" value="1"/>
</dbReference>
<dbReference type="InterPro" id="IPR045380">
    <property type="entry name" value="LD_TPept_scaffold_dom"/>
</dbReference>
<evidence type="ECO:0000256" key="3">
    <source>
        <dbReference type="ARBA" id="ARBA00022679"/>
    </source>
</evidence>
<evidence type="ECO:0000256" key="5">
    <source>
        <dbReference type="ARBA" id="ARBA00022984"/>
    </source>
</evidence>
<evidence type="ECO:0000256" key="7">
    <source>
        <dbReference type="PROSITE-ProRule" id="PRU01373"/>
    </source>
</evidence>
<evidence type="ECO:0000313" key="10">
    <source>
        <dbReference type="EMBL" id="MDC8755633.1"/>
    </source>
</evidence>
<keyword evidence="5 7" id="KW-0573">Peptidoglycan synthesis</keyword>
<dbReference type="RefSeq" id="WP_273678854.1">
    <property type="nucleotide sequence ID" value="NZ_JAQQXQ010000011.1"/>
</dbReference>
<evidence type="ECO:0000256" key="8">
    <source>
        <dbReference type="SAM" id="SignalP"/>
    </source>
</evidence>
<gene>
    <name evidence="10" type="ORF">OIK40_13365</name>
</gene>
<keyword evidence="11" id="KW-1185">Reference proteome</keyword>
<comment type="pathway">
    <text evidence="1 7">Cell wall biogenesis; peptidoglycan biosynthesis.</text>
</comment>
<evidence type="ECO:0000256" key="1">
    <source>
        <dbReference type="ARBA" id="ARBA00004752"/>
    </source>
</evidence>
<dbReference type="PANTHER" id="PTHR41533:SF2">
    <property type="entry name" value="BLR7131 PROTEIN"/>
    <property type="match status" value="1"/>
</dbReference>
<sequence>MRRGLIAVMLAMLLAAPSLGQQPEPGAPEWSVTDLASLGRWIDAAPEDALPRLSTAALDTAVAAGDRERIDEEAGALALRLARIHLLGSAAPSERTGWRIVDPDREIALAPMLEQALASHTLDTFFALQRPAHRQYAALRRAYADEQDAEKRRTIARNMERWRWMPRSLGSDYVLVNAARFEATLWRDDEQAGTWRVIVGKQSTPTPVFDATIEGVILNPWWEIPASIVRESVGALVRRNPALARQRGYVWSGGRYRQRPGPNNALGQMKLVMPNPFSVYMHDTPSKQLFDEEVRAYSHGCIRTDDALGYAATLLDGVRTREEIDAIIASGKTTTVRLARPIPVYVAYFTAVSDGEGGVMVLPDIYRRDAAIRSVPSGN</sequence>
<dbReference type="Pfam" id="PF20142">
    <property type="entry name" value="Scaffold"/>
    <property type="match status" value="1"/>
</dbReference>
<dbReference type="Gene3D" id="2.40.440.10">
    <property type="entry name" value="L,D-transpeptidase catalytic domain-like"/>
    <property type="match status" value="1"/>
</dbReference>
<dbReference type="Pfam" id="PF03734">
    <property type="entry name" value="YkuD"/>
    <property type="match status" value="1"/>
</dbReference>
<comment type="caution">
    <text evidence="10">The sequence shown here is derived from an EMBL/GenBank/DDBJ whole genome shotgun (WGS) entry which is preliminary data.</text>
</comment>
<protein>
    <submittedName>
        <fullName evidence="10">L,D-transpeptidase family protein</fullName>
    </submittedName>
</protein>
<keyword evidence="4 7" id="KW-0133">Cell shape</keyword>
<accession>A0ABT5JS84</accession>
<evidence type="ECO:0000313" key="11">
    <source>
        <dbReference type="Proteomes" id="UP001216558"/>
    </source>
</evidence>
<dbReference type="SUPFAM" id="SSF141523">
    <property type="entry name" value="L,D-transpeptidase catalytic domain-like"/>
    <property type="match status" value="1"/>
</dbReference>
<dbReference type="PANTHER" id="PTHR41533">
    <property type="entry name" value="L,D-TRANSPEPTIDASE HI_1667-RELATED"/>
    <property type="match status" value="1"/>
</dbReference>
<keyword evidence="6 7" id="KW-0961">Cell wall biogenesis/degradation</keyword>
<organism evidence="10 11">
    <name type="scientific">Erythrobacter fulvus</name>
    <dbReference type="NCBI Taxonomy" id="2987523"/>
    <lineage>
        <taxon>Bacteria</taxon>
        <taxon>Pseudomonadati</taxon>
        <taxon>Pseudomonadota</taxon>
        <taxon>Alphaproteobacteria</taxon>
        <taxon>Sphingomonadales</taxon>
        <taxon>Erythrobacteraceae</taxon>
        <taxon>Erythrobacter/Porphyrobacter group</taxon>
        <taxon>Erythrobacter</taxon>
    </lineage>
</organism>
<feature type="active site" description="Proton donor/acceptor" evidence="7">
    <location>
        <position position="282"/>
    </location>
</feature>
<feature type="domain" description="L,D-TPase catalytic" evidence="9">
    <location>
        <begin position="172"/>
        <end position="327"/>
    </location>
</feature>
<comment type="similarity">
    <text evidence="2">Belongs to the YkuD family.</text>
</comment>
<evidence type="ECO:0000259" key="9">
    <source>
        <dbReference type="PROSITE" id="PS52029"/>
    </source>
</evidence>
<dbReference type="InterPro" id="IPR005490">
    <property type="entry name" value="LD_TPept_cat_dom"/>
</dbReference>
<dbReference type="InterPro" id="IPR052905">
    <property type="entry name" value="LD-transpeptidase_YkuD-like"/>
</dbReference>
<dbReference type="Proteomes" id="UP001216558">
    <property type="component" value="Unassembled WGS sequence"/>
</dbReference>
<proteinExistence type="inferred from homology"/>
<evidence type="ECO:0000256" key="6">
    <source>
        <dbReference type="ARBA" id="ARBA00023316"/>
    </source>
</evidence>
<evidence type="ECO:0000256" key="4">
    <source>
        <dbReference type="ARBA" id="ARBA00022960"/>
    </source>
</evidence>
<feature type="chain" id="PRO_5045289052" evidence="8">
    <location>
        <begin position="21"/>
        <end position="379"/>
    </location>
</feature>
<feature type="signal peptide" evidence="8">
    <location>
        <begin position="1"/>
        <end position="20"/>
    </location>
</feature>
<dbReference type="InterPro" id="IPR038063">
    <property type="entry name" value="Transpep_catalytic_dom"/>
</dbReference>
<dbReference type="PROSITE" id="PS52029">
    <property type="entry name" value="LD_TPASE"/>
    <property type="match status" value="1"/>
</dbReference>
<keyword evidence="3" id="KW-0808">Transferase</keyword>
<reference evidence="10 11" key="1">
    <citation type="submission" date="2022-10" db="EMBL/GenBank/DDBJ databases">
        <title>Erythrobacter sp. sf7 Genome sequencing.</title>
        <authorList>
            <person name="Park S."/>
        </authorList>
    </citation>
    <scope>NUCLEOTIDE SEQUENCE [LARGE SCALE GENOMIC DNA]</scope>
    <source>
        <strain evidence="11">sf7</strain>
    </source>
</reference>
<evidence type="ECO:0000256" key="2">
    <source>
        <dbReference type="ARBA" id="ARBA00005992"/>
    </source>
</evidence>
<dbReference type="EMBL" id="JAQQXQ010000011">
    <property type="protein sequence ID" value="MDC8755633.1"/>
    <property type="molecule type" value="Genomic_DNA"/>
</dbReference>